<accession>A0ABU8QKM9</accession>
<dbReference type="Gene3D" id="3.40.640.10">
    <property type="entry name" value="Type I PLP-dependent aspartate aminotransferase-like (Major domain)"/>
    <property type="match status" value="1"/>
</dbReference>
<protein>
    <submittedName>
        <fullName evidence="3">DegT/DnrJ/EryC1/StrS family aminotransferase</fullName>
        <ecNumber evidence="3">2.6.1.-</ecNumber>
    </submittedName>
</protein>
<comment type="similarity">
    <text evidence="1 2">Belongs to the DegT/DnrJ/EryC1 family.</text>
</comment>
<keyword evidence="3" id="KW-0032">Aminotransferase</keyword>
<dbReference type="Proteomes" id="UP001368270">
    <property type="component" value="Unassembled WGS sequence"/>
</dbReference>
<dbReference type="SUPFAM" id="SSF53383">
    <property type="entry name" value="PLP-dependent transferases"/>
    <property type="match status" value="1"/>
</dbReference>
<proteinExistence type="inferred from homology"/>
<dbReference type="GO" id="GO:0008483">
    <property type="term" value="F:transaminase activity"/>
    <property type="evidence" value="ECO:0007669"/>
    <property type="project" value="UniProtKB-KW"/>
</dbReference>
<dbReference type="InterPro" id="IPR015422">
    <property type="entry name" value="PyrdxlP-dep_Trfase_small"/>
</dbReference>
<organism evidence="3 4">
    <name type="scientific">Cognatishimia coralii</name>
    <dbReference type="NCBI Taxonomy" id="3083254"/>
    <lineage>
        <taxon>Bacteria</taxon>
        <taxon>Pseudomonadati</taxon>
        <taxon>Pseudomonadota</taxon>
        <taxon>Alphaproteobacteria</taxon>
        <taxon>Rhodobacterales</taxon>
        <taxon>Paracoccaceae</taxon>
        <taxon>Cognatishimia</taxon>
    </lineage>
</organism>
<dbReference type="InterPro" id="IPR015424">
    <property type="entry name" value="PyrdxlP-dep_Trfase"/>
</dbReference>
<dbReference type="CDD" id="cd00616">
    <property type="entry name" value="AHBA_syn"/>
    <property type="match status" value="1"/>
</dbReference>
<comment type="caution">
    <text evidence="3">The sequence shown here is derived from an EMBL/GenBank/DDBJ whole genome shotgun (WGS) entry which is preliminary data.</text>
</comment>
<dbReference type="PANTHER" id="PTHR30244:SF34">
    <property type="entry name" value="DTDP-4-AMINO-4,6-DIDEOXYGALACTOSE TRANSAMINASE"/>
    <property type="match status" value="1"/>
</dbReference>
<dbReference type="InterPro" id="IPR015421">
    <property type="entry name" value="PyrdxlP-dep_Trfase_major"/>
</dbReference>
<dbReference type="PANTHER" id="PTHR30244">
    <property type="entry name" value="TRANSAMINASE"/>
    <property type="match status" value="1"/>
</dbReference>
<dbReference type="Pfam" id="PF01041">
    <property type="entry name" value="DegT_DnrJ_EryC1"/>
    <property type="match status" value="1"/>
</dbReference>
<dbReference type="PIRSF" id="PIRSF000390">
    <property type="entry name" value="PLP_StrS"/>
    <property type="match status" value="1"/>
</dbReference>
<evidence type="ECO:0000313" key="3">
    <source>
        <dbReference type="EMBL" id="MEJ5219971.1"/>
    </source>
</evidence>
<name>A0ABU8QKM9_9RHOB</name>
<dbReference type="Gene3D" id="3.90.1150.10">
    <property type="entry name" value="Aspartate Aminotransferase, domain 1"/>
    <property type="match status" value="1"/>
</dbReference>
<gene>
    <name evidence="3" type="ORF">WG622_17075</name>
</gene>
<dbReference type="RefSeq" id="WP_339404625.1">
    <property type="nucleotide sequence ID" value="NZ_JBBGAZ010000014.1"/>
</dbReference>
<dbReference type="EC" id="2.6.1.-" evidence="3"/>
<sequence length="369" mass="39656">MIPIKKPYIGDEECSAVTDVLKSGIVAQGPKVAEFEAKFSAKCGASFGVAVNSGTAAAHAIMNAYGIKAGDEVICTSFSFIATATPILMCGATPVFVDIDPDTFNIDAAAVEAAVTEKTKAVVGVNLFGRLAPWEELRAVCDRLNLILLEDAAQSHFASRAGTMSGNFADAAWFSFYATKNMMMAEGGMVVTNSQEVSDSAKRFRQHGMSGLGMYDYEELGYNYRTTDINAAIGLAQLDRIDGFNDKRIDIARRYNNAFAVLPGLTLPLTSNDRDHVYHLYTMAAPNNAVRDTLVDTLKAAGIGCGIYYPTPLSNISVFKQAGGRGDCPKATHASETVFSIPCEPFMDEAQIQEVIKTFKSCYTAALES</sequence>
<dbReference type="EMBL" id="JBBGAZ010000014">
    <property type="protein sequence ID" value="MEJ5219971.1"/>
    <property type="molecule type" value="Genomic_DNA"/>
</dbReference>
<keyword evidence="3" id="KW-0808">Transferase</keyword>
<evidence type="ECO:0000313" key="4">
    <source>
        <dbReference type="Proteomes" id="UP001368270"/>
    </source>
</evidence>
<evidence type="ECO:0000256" key="2">
    <source>
        <dbReference type="RuleBase" id="RU004508"/>
    </source>
</evidence>
<keyword evidence="2" id="KW-0663">Pyridoxal phosphate</keyword>
<dbReference type="InterPro" id="IPR000653">
    <property type="entry name" value="DegT/StrS_aminotransferase"/>
</dbReference>
<keyword evidence="4" id="KW-1185">Reference proteome</keyword>
<reference evidence="3 4" key="1">
    <citation type="submission" date="2024-03" db="EMBL/GenBank/DDBJ databases">
        <title>Cognatishimia coralii sp. nov., a marine bacterium isolated from coral surrounding seawater.</title>
        <authorList>
            <person name="Liu X."/>
            <person name="Liu S."/>
            <person name="Sun H."/>
            <person name="Zhang Y."/>
        </authorList>
    </citation>
    <scope>NUCLEOTIDE SEQUENCE [LARGE SCALE GENOMIC DNA]</scope>
    <source>
        <strain evidence="3 4">D5M38</strain>
    </source>
</reference>
<evidence type="ECO:0000256" key="1">
    <source>
        <dbReference type="ARBA" id="ARBA00037999"/>
    </source>
</evidence>